<dbReference type="OrthoDB" id="6139189at2759"/>
<name>A0A8B6HEW9_MYTGA</name>
<comment type="caution">
    <text evidence="3">The sequence shown here is derived from an EMBL/GenBank/DDBJ whole genome shotgun (WGS) entry which is preliminary data.</text>
</comment>
<keyword evidence="2" id="KW-1133">Transmembrane helix</keyword>
<dbReference type="SUPFAM" id="SSF56436">
    <property type="entry name" value="C-type lectin-like"/>
    <property type="match status" value="1"/>
</dbReference>
<feature type="non-terminal residue" evidence="3">
    <location>
        <position position="1"/>
    </location>
</feature>
<reference evidence="3" key="1">
    <citation type="submission" date="2018-11" db="EMBL/GenBank/DDBJ databases">
        <authorList>
            <person name="Alioto T."/>
            <person name="Alioto T."/>
        </authorList>
    </citation>
    <scope>NUCLEOTIDE SEQUENCE</scope>
</reference>
<evidence type="ECO:0000313" key="4">
    <source>
        <dbReference type="Proteomes" id="UP000596742"/>
    </source>
</evidence>
<protein>
    <submittedName>
        <fullName evidence="3">Uncharacterized protein</fullName>
    </submittedName>
</protein>
<keyword evidence="4" id="KW-1185">Reference proteome</keyword>
<feature type="transmembrane region" description="Helical" evidence="2">
    <location>
        <begin position="308"/>
        <end position="327"/>
    </location>
</feature>
<dbReference type="InterPro" id="IPR016187">
    <property type="entry name" value="CTDL_fold"/>
</dbReference>
<feature type="region of interest" description="Disordered" evidence="1">
    <location>
        <begin position="186"/>
        <end position="210"/>
    </location>
</feature>
<organism evidence="3 4">
    <name type="scientific">Mytilus galloprovincialis</name>
    <name type="common">Mediterranean mussel</name>
    <dbReference type="NCBI Taxonomy" id="29158"/>
    <lineage>
        <taxon>Eukaryota</taxon>
        <taxon>Metazoa</taxon>
        <taxon>Spiralia</taxon>
        <taxon>Lophotrochozoa</taxon>
        <taxon>Mollusca</taxon>
        <taxon>Bivalvia</taxon>
        <taxon>Autobranchia</taxon>
        <taxon>Pteriomorphia</taxon>
        <taxon>Mytilida</taxon>
        <taxon>Mytiloidea</taxon>
        <taxon>Mytilidae</taxon>
        <taxon>Mytilinae</taxon>
        <taxon>Mytilus</taxon>
    </lineage>
</organism>
<keyword evidence="2" id="KW-0472">Membrane</keyword>
<dbReference type="AlphaFoldDB" id="A0A8B6HEW9"/>
<gene>
    <name evidence="3" type="ORF">MGAL_10B038067</name>
</gene>
<dbReference type="Proteomes" id="UP000596742">
    <property type="component" value="Unassembled WGS sequence"/>
</dbReference>
<accession>A0A8B6HEW9</accession>
<proteinExistence type="predicted"/>
<keyword evidence="2" id="KW-0812">Transmembrane</keyword>
<evidence type="ECO:0000313" key="3">
    <source>
        <dbReference type="EMBL" id="VDI78488.1"/>
    </source>
</evidence>
<dbReference type="EMBL" id="UYJE01009971">
    <property type="protein sequence ID" value="VDI78488.1"/>
    <property type="molecule type" value="Genomic_DNA"/>
</dbReference>
<feature type="compositionally biased region" description="Polar residues" evidence="1">
    <location>
        <begin position="198"/>
        <end position="210"/>
    </location>
</feature>
<evidence type="ECO:0000256" key="1">
    <source>
        <dbReference type="SAM" id="MobiDB-lite"/>
    </source>
</evidence>
<sequence>VQSKSRDGYTHTGSNSRADRLKGKFKPKSDVNQKLACSVIVPKNNTFVLKAVECTDKYWTACVISGVIRQTRYTETYQSAIRSCSSPNEKILSTTDHLDNLQDGREYWSNTFRTVFLKWTTNEPIDEICSEVNGLLNVDCVFLKVQYRAINYIPLPCKHQNTAICKLKQPSDSAVIKECQTKNDTTTISRDQTEQEHSNTTSNKPYPTSTLSTETKFLTSLLTTMSTHLISTTSDHTTIIPSFPKTMSTNFISSEYSFVWSRLSTVSASQSQTSIRDTTVGTRMELTTSDAQMNNNDRTEANETTNNVPAAAALAILIIMAVLITVVRRRRREKAHQERNGLQIEPGAIQPMIAYEKKSYGNQRNHLKTQDRVNLDNKIYSKVNDQYQHLEVDVRRKEPECLEAEYGYAMATTSFLKPDKENPPSNGALKVAIAKRAKMLRTSLHFLQGQFSKQKSDKENVAYCDTAIVHTKFLYDTPQQSMKHVNKP</sequence>
<feature type="region of interest" description="Disordered" evidence="1">
    <location>
        <begin position="1"/>
        <end position="23"/>
    </location>
</feature>
<evidence type="ECO:0000256" key="2">
    <source>
        <dbReference type="SAM" id="Phobius"/>
    </source>
</evidence>